<sequence length="279" mass="30335">MESPSNTVLLSAGTKCAAAQCGLHDYLPFKCQFCKESFCSSHFRPATHHCEKEVNQDRVAPPCPLCSTPVTIPIGEDPNIAMERHFDNACEVMGRKRNAAPRCARHKCKNVLITPIRCESCKELFCPTHRHPSTHRCTPTISPGKSDTRDNSKVEPQTSRSRSNAGASSSTSKFSGASLLGRQAPRPATTAQQTPKGPSKPAFTTPAAGVSGGTPSSTIHNPFSKVDRRAKAEMESKRKAMTERARKGLLSEKEKEIFAREEALLAQAQGQNSKDCVVM</sequence>
<gene>
    <name evidence="8" type="ORF">BS47DRAFT_1340049</name>
</gene>
<dbReference type="GO" id="GO:0005737">
    <property type="term" value="C:cytoplasm"/>
    <property type="evidence" value="ECO:0007669"/>
    <property type="project" value="TreeGrafter"/>
</dbReference>
<dbReference type="Gene3D" id="4.10.1110.10">
    <property type="entry name" value="AN1-like Zinc finger"/>
    <property type="match status" value="2"/>
</dbReference>
<keyword evidence="1" id="KW-0479">Metal-binding</keyword>
<keyword evidence="2" id="KW-0677">Repeat</keyword>
<dbReference type="GO" id="GO:0008270">
    <property type="term" value="F:zinc ion binding"/>
    <property type="evidence" value="ECO:0007669"/>
    <property type="project" value="UniProtKB-KW"/>
</dbReference>
<reference evidence="8" key="1">
    <citation type="journal article" date="2020" name="Nat. Commun.">
        <title>Large-scale genome sequencing of mycorrhizal fungi provides insights into the early evolution of symbiotic traits.</title>
        <authorList>
            <person name="Miyauchi S."/>
            <person name="Kiss E."/>
            <person name="Kuo A."/>
            <person name="Drula E."/>
            <person name="Kohler A."/>
            <person name="Sanchez-Garcia M."/>
            <person name="Morin E."/>
            <person name="Andreopoulos B."/>
            <person name="Barry K.W."/>
            <person name="Bonito G."/>
            <person name="Buee M."/>
            <person name="Carver A."/>
            <person name="Chen C."/>
            <person name="Cichocki N."/>
            <person name="Clum A."/>
            <person name="Culley D."/>
            <person name="Crous P.W."/>
            <person name="Fauchery L."/>
            <person name="Girlanda M."/>
            <person name="Hayes R.D."/>
            <person name="Keri Z."/>
            <person name="LaButti K."/>
            <person name="Lipzen A."/>
            <person name="Lombard V."/>
            <person name="Magnuson J."/>
            <person name="Maillard F."/>
            <person name="Murat C."/>
            <person name="Nolan M."/>
            <person name="Ohm R.A."/>
            <person name="Pangilinan J."/>
            <person name="Pereira M.F."/>
            <person name="Perotto S."/>
            <person name="Peter M."/>
            <person name="Pfister S."/>
            <person name="Riley R."/>
            <person name="Sitrit Y."/>
            <person name="Stielow J.B."/>
            <person name="Szollosi G."/>
            <person name="Zifcakova L."/>
            <person name="Stursova M."/>
            <person name="Spatafora J.W."/>
            <person name="Tedersoo L."/>
            <person name="Vaario L.M."/>
            <person name="Yamada A."/>
            <person name="Yan M."/>
            <person name="Wang P."/>
            <person name="Xu J."/>
            <person name="Bruns T."/>
            <person name="Baldrian P."/>
            <person name="Vilgalys R."/>
            <person name="Dunand C."/>
            <person name="Henrissat B."/>
            <person name="Grigoriev I.V."/>
            <person name="Hibbett D."/>
            <person name="Nagy L.G."/>
            <person name="Martin F.M."/>
        </authorList>
    </citation>
    <scope>NUCLEOTIDE SEQUENCE</scope>
    <source>
        <strain evidence="8">UP504</strain>
    </source>
</reference>
<evidence type="ECO:0000256" key="3">
    <source>
        <dbReference type="ARBA" id="ARBA00022771"/>
    </source>
</evidence>
<evidence type="ECO:0000256" key="4">
    <source>
        <dbReference type="ARBA" id="ARBA00022833"/>
    </source>
</evidence>
<feature type="domain" description="AN1-type" evidence="7">
    <location>
        <begin position="10"/>
        <end position="58"/>
    </location>
</feature>
<dbReference type="InterPro" id="IPR000058">
    <property type="entry name" value="Znf_AN1"/>
</dbReference>
<dbReference type="SMART" id="SM00154">
    <property type="entry name" value="ZnF_AN1"/>
    <property type="match status" value="2"/>
</dbReference>
<evidence type="ECO:0000313" key="8">
    <source>
        <dbReference type="EMBL" id="KAF9517289.1"/>
    </source>
</evidence>
<evidence type="ECO:0000256" key="1">
    <source>
        <dbReference type="ARBA" id="ARBA00022723"/>
    </source>
</evidence>
<dbReference type="PANTHER" id="PTHR14677">
    <property type="entry name" value="ARSENITE INDUCUBLE RNA ASSOCIATED PROTEIN AIP-1-RELATED"/>
    <property type="match status" value="1"/>
</dbReference>
<dbReference type="OrthoDB" id="431929at2759"/>
<dbReference type="Pfam" id="PF01428">
    <property type="entry name" value="zf-AN1"/>
    <property type="match status" value="2"/>
</dbReference>
<dbReference type="Proteomes" id="UP000886523">
    <property type="component" value="Unassembled WGS sequence"/>
</dbReference>
<feature type="region of interest" description="Disordered" evidence="6">
    <location>
        <begin position="131"/>
        <end position="248"/>
    </location>
</feature>
<dbReference type="EMBL" id="MU128933">
    <property type="protein sequence ID" value="KAF9517289.1"/>
    <property type="molecule type" value="Genomic_DNA"/>
</dbReference>
<feature type="compositionally biased region" description="Basic and acidic residues" evidence="6">
    <location>
        <begin position="225"/>
        <end position="248"/>
    </location>
</feature>
<protein>
    <recommendedName>
        <fullName evidence="7">AN1-type domain-containing protein</fullName>
    </recommendedName>
</protein>
<feature type="compositionally biased region" description="Low complexity" evidence="6">
    <location>
        <begin position="158"/>
        <end position="178"/>
    </location>
</feature>
<keyword evidence="4" id="KW-0862">Zinc</keyword>
<comment type="caution">
    <text evidence="8">The sequence shown here is derived from an EMBL/GenBank/DDBJ whole genome shotgun (WGS) entry which is preliminary data.</text>
</comment>
<organism evidence="8 9">
    <name type="scientific">Hydnum rufescens UP504</name>
    <dbReference type="NCBI Taxonomy" id="1448309"/>
    <lineage>
        <taxon>Eukaryota</taxon>
        <taxon>Fungi</taxon>
        <taxon>Dikarya</taxon>
        <taxon>Basidiomycota</taxon>
        <taxon>Agaricomycotina</taxon>
        <taxon>Agaricomycetes</taxon>
        <taxon>Cantharellales</taxon>
        <taxon>Hydnaceae</taxon>
        <taxon>Hydnum</taxon>
    </lineage>
</organism>
<evidence type="ECO:0000256" key="2">
    <source>
        <dbReference type="ARBA" id="ARBA00022737"/>
    </source>
</evidence>
<evidence type="ECO:0000256" key="5">
    <source>
        <dbReference type="PROSITE-ProRule" id="PRU00449"/>
    </source>
</evidence>
<evidence type="ECO:0000313" key="9">
    <source>
        <dbReference type="Proteomes" id="UP000886523"/>
    </source>
</evidence>
<dbReference type="InterPro" id="IPR035896">
    <property type="entry name" value="AN1-like_Znf"/>
</dbReference>
<dbReference type="PROSITE" id="PS51039">
    <property type="entry name" value="ZF_AN1"/>
    <property type="match status" value="1"/>
</dbReference>
<evidence type="ECO:0000256" key="6">
    <source>
        <dbReference type="SAM" id="MobiDB-lite"/>
    </source>
</evidence>
<proteinExistence type="predicted"/>
<accession>A0A9P6B4E9</accession>
<dbReference type="SUPFAM" id="SSF118310">
    <property type="entry name" value="AN1-like Zinc finger"/>
    <property type="match status" value="2"/>
</dbReference>
<dbReference type="AlphaFoldDB" id="A0A9P6B4E9"/>
<dbReference type="InterPro" id="IPR057357">
    <property type="entry name" value="Znf-C2H2_ZFAND2A/B"/>
</dbReference>
<name>A0A9P6B4E9_9AGAM</name>
<evidence type="ECO:0000259" key="7">
    <source>
        <dbReference type="PROSITE" id="PS51039"/>
    </source>
</evidence>
<feature type="compositionally biased region" description="Polar residues" evidence="6">
    <location>
        <begin position="135"/>
        <end position="145"/>
    </location>
</feature>
<keyword evidence="3 5" id="KW-0863">Zinc-finger</keyword>
<dbReference type="Pfam" id="PF25403">
    <property type="entry name" value="zf-C2H2_ZFAND2"/>
    <property type="match status" value="1"/>
</dbReference>
<keyword evidence="9" id="KW-1185">Reference proteome</keyword>
<dbReference type="PANTHER" id="PTHR14677:SF40">
    <property type="entry name" value="CDC48-ASSOCIATED UBIQUITIN-LIKE_ZINC FINGER PROTEIN 1"/>
    <property type="match status" value="1"/>
</dbReference>